<evidence type="ECO:0000256" key="5">
    <source>
        <dbReference type="ARBA" id="ARBA00022801"/>
    </source>
</evidence>
<feature type="binding site" evidence="11">
    <location>
        <position position="233"/>
    </location>
    <ligand>
        <name>substrate</name>
    </ligand>
</feature>
<evidence type="ECO:0000259" key="13">
    <source>
        <dbReference type="Pfam" id="PF01979"/>
    </source>
</evidence>
<dbReference type="PANTHER" id="PTHR11113:SF14">
    <property type="entry name" value="N-ACETYLGLUCOSAMINE-6-PHOSPHATE DEACETYLASE"/>
    <property type="match status" value="1"/>
</dbReference>
<accession>A0A920CY36</accession>
<evidence type="ECO:0000256" key="7">
    <source>
        <dbReference type="ARBA" id="ARBA00047647"/>
    </source>
</evidence>
<reference evidence="14" key="1">
    <citation type="submission" date="2021-03" db="EMBL/GenBank/DDBJ databases">
        <title>Antimicrobial resistance genes in bacteria isolated from Japanese honey, and their potential for conferring macrolide and lincosamide resistance in the American foulbrood pathogen Paenibacillus larvae.</title>
        <authorList>
            <person name="Okamoto M."/>
            <person name="Kumagai M."/>
            <person name="Kanamori H."/>
            <person name="Takamatsu D."/>
        </authorList>
    </citation>
    <scope>NUCLEOTIDE SEQUENCE</scope>
    <source>
        <strain evidence="14">J40TS1</strain>
    </source>
</reference>
<evidence type="ECO:0000256" key="10">
    <source>
        <dbReference type="PIRSR" id="PIRSR038994-1"/>
    </source>
</evidence>
<feature type="binding site" evidence="12">
    <location>
        <position position="135"/>
    </location>
    <ligand>
        <name>Zn(2+)</name>
        <dbReference type="ChEBI" id="CHEBI:29105"/>
    </ligand>
</feature>
<evidence type="ECO:0000313" key="15">
    <source>
        <dbReference type="Proteomes" id="UP000683139"/>
    </source>
</evidence>
<organism evidence="14 15">
    <name type="scientific">Paenibacillus montaniterrae</name>
    <dbReference type="NCBI Taxonomy" id="429341"/>
    <lineage>
        <taxon>Bacteria</taxon>
        <taxon>Bacillati</taxon>
        <taxon>Bacillota</taxon>
        <taxon>Bacilli</taxon>
        <taxon>Bacillales</taxon>
        <taxon>Paenibacillaceae</taxon>
        <taxon>Paenibacillus</taxon>
    </lineage>
</organism>
<evidence type="ECO:0000256" key="6">
    <source>
        <dbReference type="ARBA" id="ARBA00023277"/>
    </source>
</evidence>
<keyword evidence="6 9" id="KW-0119">Carbohydrate metabolism</keyword>
<feature type="binding site" evidence="12">
    <location>
        <position position="201"/>
    </location>
    <ligand>
        <name>Zn(2+)</name>
        <dbReference type="ChEBI" id="CHEBI:29105"/>
    </ligand>
</feature>
<keyword evidence="5 9" id="KW-0378">Hydrolase</keyword>
<feature type="binding site" evidence="11">
    <location>
        <begin position="225"/>
        <end position="226"/>
    </location>
    <ligand>
        <name>substrate</name>
    </ligand>
</feature>
<evidence type="ECO:0000256" key="8">
    <source>
        <dbReference type="ARBA" id="ARBA00060590"/>
    </source>
</evidence>
<dbReference type="Pfam" id="PF01979">
    <property type="entry name" value="Amidohydro_1"/>
    <property type="match status" value="1"/>
</dbReference>
<dbReference type="AlphaFoldDB" id="A0A920CY36"/>
<dbReference type="CDD" id="cd00854">
    <property type="entry name" value="NagA"/>
    <property type="match status" value="1"/>
</dbReference>
<comment type="catalytic activity">
    <reaction evidence="7">
        <text>N-acetyl-D-glucosamine 6-phosphate + H2O = D-glucosamine 6-phosphate + acetate</text>
        <dbReference type="Rhea" id="RHEA:22936"/>
        <dbReference type="ChEBI" id="CHEBI:15377"/>
        <dbReference type="ChEBI" id="CHEBI:30089"/>
        <dbReference type="ChEBI" id="CHEBI:57513"/>
        <dbReference type="ChEBI" id="CHEBI:58725"/>
        <dbReference type="EC" id="3.5.1.25"/>
    </reaction>
</comment>
<comment type="similarity">
    <text evidence="1 9">Belongs to the metallo-dependent hydrolases superfamily. NagA family.</text>
</comment>
<gene>
    <name evidence="14" type="ORF">J40TS1_13110</name>
</gene>
<feature type="binding site" evidence="12">
    <location>
        <position position="222"/>
    </location>
    <ligand>
        <name>Zn(2+)</name>
        <dbReference type="ChEBI" id="CHEBI:29105"/>
    </ligand>
</feature>
<name>A0A920CY36_9BACL</name>
<dbReference type="SUPFAM" id="SSF51556">
    <property type="entry name" value="Metallo-dependent hydrolases"/>
    <property type="match status" value="1"/>
</dbReference>
<dbReference type="InterPro" id="IPR006680">
    <property type="entry name" value="Amidohydro-rel"/>
</dbReference>
<dbReference type="EC" id="3.5.1.25" evidence="2"/>
<dbReference type="RefSeq" id="WP_213513956.1">
    <property type="nucleotide sequence ID" value="NZ_BOSE01000002.1"/>
</dbReference>
<evidence type="ECO:0000256" key="9">
    <source>
        <dbReference type="PIRNR" id="PIRNR038994"/>
    </source>
</evidence>
<sequence>MKPTKTLIYNVKLILPNEVIDNGWLVMQDGQIADFGKDQLPQQQADWLVLDGQGSYLLPGFIDIHVHGGASYDFMHAKQAELDGITRFHMANGTTAMLATTVTGSREQLTDVLDAVSSYRQNSMPYAQLLGVHLEGPFVNPKWRGAQNEAYMIEPQPEWLEQWQQRYPDLIKMQTLAPEVEGAYSYIELLHRYGIVAACGHTDATFAQIEAAVQHGLRHAVHTYNAMKGLHHREPGTLGAVMLNEQITAEIIADGIHVHPAAVRLLLKAKGADRTVLVTDAISAAGMADGDYELGGLPVVVEQGVARLQRDGSLAGSTLTMIEGFRFLIEQAGLTLSEASRVASLNPAGVLGIAEQYGSIAIGKRADLLLMDERFELQQVFIAGETKRIV</sequence>
<feature type="domain" description="Amidohydrolase-related" evidence="13">
    <location>
        <begin position="56"/>
        <end position="386"/>
    </location>
</feature>
<feature type="active site" description="Proton donor/acceptor" evidence="10">
    <location>
        <position position="280"/>
    </location>
</feature>
<keyword evidence="15" id="KW-1185">Reference proteome</keyword>
<dbReference type="GO" id="GO:0008448">
    <property type="term" value="F:N-acetylglucosamine-6-phosphate deacetylase activity"/>
    <property type="evidence" value="ECO:0007669"/>
    <property type="project" value="UniProtKB-EC"/>
</dbReference>
<evidence type="ECO:0000313" key="14">
    <source>
        <dbReference type="EMBL" id="GIP15669.1"/>
    </source>
</evidence>
<protein>
    <recommendedName>
        <fullName evidence="3">N-acetylglucosamine-6-phosphate deacetylase</fullName>
        <ecNumber evidence="2">3.5.1.25</ecNumber>
    </recommendedName>
</protein>
<dbReference type="PIRSF" id="PIRSF038994">
    <property type="entry name" value="NagA"/>
    <property type="match status" value="1"/>
</dbReference>
<comment type="cofactor">
    <cofactor evidence="12">
        <name>a divalent metal cation</name>
        <dbReference type="ChEBI" id="CHEBI:60240"/>
    </cofactor>
    <text evidence="12">Binds 1 divalent metal cation per subunit.</text>
</comment>
<evidence type="ECO:0000256" key="4">
    <source>
        <dbReference type="ARBA" id="ARBA00022723"/>
    </source>
</evidence>
<comment type="pathway">
    <text evidence="8">Amino-sugar metabolism; N-acetylneuraminate degradation; D-fructose 6-phosphate from N-acetylneuraminate: step 4/5.</text>
</comment>
<dbReference type="InterPro" id="IPR003764">
    <property type="entry name" value="GlcNAc_6-P_deAcase"/>
</dbReference>
<evidence type="ECO:0000256" key="3">
    <source>
        <dbReference type="ARBA" id="ARBA00018029"/>
    </source>
</evidence>
<evidence type="ECO:0000256" key="2">
    <source>
        <dbReference type="ARBA" id="ARBA00011899"/>
    </source>
</evidence>
<dbReference type="Gene3D" id="3.20.20.140">
    <property type="entry name" value="Metal-dependent hydrolases"/>
    <property type="match status" value="1"/>
</dbReference>
<keyword evidence="4 12" id="KW-0479">Metal-binding</keyword>
<comment type="caution">
    <text evidence="14">The sequence shown here is derived from an EMBL/GenBank/DDBJ whole genome shotgun (WGS) entry which is preliminary data.</text>
</comment>
<feature type="binding site" evidence="11">
    <location>
        <begin position="314"/>
        <end position="316"/>
    </location>
    <ligand>
        <name>substrate</name>
    </ligand>
</feature>
<evidence type="ECO:0000256" key="12">
    <source>
        <dbReference type="PIRSR" id="PIRSR038994-3"/>
    </source>
</evidence>
<dbReference type="InterPro" id="IPR011059">
    <property type="entry name" value="Metal-dep_hydrolase_composite"/>
</dbReference>
<dbReference type="GO" id="GO:0046872">
    <property type="term" value="F:metal ion binding"/>
    <property type="evidence" value="ECO:0007669"/>
    <property type="project" value="UniProtKB-KW"/>
</dbReference>
<dbReference type="SUPFAM" id="SSF51338">
    <property type="entry name" value="Composite domain of metallo-dependent hydrolases"/>
    <property type="match status" value="1"/>
</dbReference>
<dbReference type="Gene3D" id="2.30.40.10">
    <property type="entry name" value="Urease, subunit C, domain 1"/>
    <property type="match status" value="1"/>
</dbReference>
<dbReference type="PANTHER" id="PTHR11113">
    <property type="entry name" value="N-ACETYLGLUCOSAMINE-6-PHOSPHATE DEACETYLASE"/>
    <property type="match status" value="1"/>
</dbReference>
<dbReference type="InterPro" id="IPR032466">
    <property type="entry name" value="Metal_Hydrolase"/>
</dbReference>
<dbReference type="FunFam" id="3.20.20.140:FF:000004">
    <property type="entry name" value="N-acetylglucosamine-6-phosphate deacetylase"/>
    <property type="match status" value="1"/>
</dbReference>
<dbReference type="EMBL" id="BOSE01000002">
    <property type="protein sequence ID" value="GIP15669.1"/>
    <property type="molecule type" value="Genomic_DNA"/>
</dbReference>
<dbReference type="Proteomes" id="UP000683139">
    <property type="component" value="Unassembled WGS sequence"/>
</dbReference>
<dbReference type="GO" id="GO:0006046">
    <property type="term" value="P:N-acetylglucosamine catabolic process"/>
    <property type="evidence" value="ECO:0007669"/>
    <property type="project" value="TreeGrafter"/>
</dbReference>
<feature type="binding site" evidence="11">
    <location>
        <position position="257"/>
    </location>
    <ligand>
        <name>substrate</name>
    </ligand>
</feature>
<evidence type="ECO:0000256" key="11">
    <source>
        <dbReference type="PIRSR" id="PIRSR038994-2"/>
    </source>
</evidence>
<dbReference type="NCBIfam" id="TIGR00221">
    <property type="entry name" value="nagA"/>
    <property type="match status" value="1"/>
</dbReference>
<evidence type="ECO:0000256" key="1">
    <source>
        <dbReference type="ARBA" id="ARBA00010716"/>
    </source>
</evidence>
<feature type="binding site" evidence="11">
    <location>
        <position position="146"/>
    </location>
    <ligand>
        <name>substrate</name>
    </ligand>
</feature>
<proteinExistence type="inferred from homology"/>